<dbReference type="EMBL" id="JAJEPR010000008">
    <property type="protein sequence ID" value="MCC2189486.1"/>
    <property type="molecule type" value="Genomic_DNA"/>
</dbReference>
<evidence type="ECO:0000256" key="6">
    <source>
        <dbReference type="RuleBase" id="RU000489"/>
    </source>
</evidence>
<comment type="caution">
    <text evidence="9">The sequence shown here is derived from an EMBL/GenBank/DDBJ whole genome shotgun (WGS) entry which is preliminary data.</text>
</comment>
<reference evidence="9 10" key="1">
    <citation type="submission" date="2021-10" db="EMBL/GenBank/DDBJ databases">
        <title>Anaerobic single-cell dispensing facilitates the cultivation of human gut bacteria.</title>
        <authorList>
            <person name="Afrizal A."/>
        </authorList>
    </citation>
    <scope>NUCLEOTIDE SEQUENCE [LARGE SCALE GENOMIC DNA]</scope>
    <source>
        <strain evidence="9 10">CLA-AA-H277</strain>
    </source>
</reference>
<dbReference type="PROSITE" id="PS01095">
    <property type="entry name" value="GH18_1"/>
    <property type="match status" value="1"/>
</dbReference>
<evidence type="ECO:0000256" key="7">
    <source>
        <dbReference type="RuleBase" id="RU004453"/>
    </source>
</evidence>
<accession>A0AAE3DRS1</accession>
<dbReference type="GO" id="GO:0008061">
    <property type="term" value="F:chitin binding"/>
    <property type="evidence" value="ECO:0007669"/>
    <property type="project" value="InterPro"/>
</dbReference>
<dbReference type="PANTHER" id="PTHR11177:SF317">
    <property type="entry name" value="CHITINASE 12-RELATED"/>
    <property type="match status" value="1"/>
</dbReference>
<dbReference type="InterPro" id="IPR011583">
    <property type="entry name" value="Chitinase_II/V-like_cat"/>
</dbReference>
<keyword evidence="10" id="KW-1185">Reference proteome</keyword>
<evidence type="ECO:0000256" key="4">
    <source>
        <dbReference type="ARBA" id="ARBA00023024"/>
    </source>
</evidence>
<proteinExistence type="inferred from homology"/>
<dbReference type="InterPro" id="IPR050314">
    <property type="entry name" value="Glycosyl_Hydrlase_18"/>
</dbReference>
<dbReference type="InterPro" id="IPR001579">
    <property type="entry name" value="Glyco_hydro_18_chit_AS"/>
</dbReference>
<keyword evidence="4" id="KW-0624">Polysaccharide degradation</keyword>
<dbReference type="SMART" id="SM00636">
    <property type="entry name" value="Glyco_18"/>
    <property type="match status" value="1"/>
</dbReference>
<dbReference type="GO" id="GO:0006032">
    <property type="term" value="P:chitin catabolic process"/>
    <property type="evidence" value="ECO:0007669"/>
    <property type="project" value="UniProtKB-KW"/>
</dbReference>
<dbReference type="AlphaFoldDB" id="A0AAE3DRS1"/>
<dbReference type="RefSeq" id="WP_227614826.1">
    <property type="nucleotide sequence ID" value="NZ_JAJEPR010000008.1"/>
</dbReference>
<dbReference type="Proteomes" id="UP001197875">
    <property type="component" value="Unassembled WGS sequence"/>
</dbReference>
<dbReference type="GO" id="GO:0008843">
    <property type="term" value="F:endochitinase activity"/>
    <property type="evidence" value="ECO:0007669"/>
    <property type="project" value="UniProtKB-EC"/>
</dbReference>
<keyword evidence="5 6" id="KW-0326">Glycosidase</keyword>
<dbReference type="Pfam" id="PF00704">
    <property type="entry name" value="Glyco_hydro_18"/>
    <property type="match status" value="1"/>
</dbReference>
<dbReference type="SUPFAM" id="SSF51445">
    <property type="entry name" value="(Trans)glycosidases"/>
    <property type="match status" value="1"/>
</dbReference>
<protein>
    <recommendedName>
        <fullName evidence="2">chitinase</fullName>
        <ecNumber evidence="2">3.2.1.14</ecNumber>
    </recommendedName>
</protein>
<organism evidence="9 10">
    <name type="scientific">Fusicatenibacter faecihominis</name>
    <dbReference type="NCBI Taxonomy" id="2881276"/>
    <lineage>
        <taxon>Bacteria</taxon>
        <taxon>Bacillati</taxon>
        <taxon>Bacillota</taxon>
        <taxon>Clostridia</taxon>
        <taxon>Lachnospirales</taxon>
        <taxon>Lachnospiraceae</taxon>
        <taxon>Fusicatenibacter</taxon>
    </lineage>
</organism>
<name>A0AAE3DRS1_9FIRM</name>
<dbReference type="InterPro" id="IPR001223">
    <property type="entry name" value="Glyco_hydro18_cat"/>
</dbReference>
<comment type="similarity">
    <text evidence="7">Belongs to the glycosyl hydrolase 18 family.</text>
</comment>
<dbReference type="GO" id="GO:0005975">
    <property type="term" value="P:carbohydrate metabolic process"/>
    <property type="evidence" value="ECO:0007669"/>
    <property type="project" value="InterPro"/>
</dbReference>
<dbReference type="InterPro" id="IPR029070">
    <property type="entry name" value="Chitinase_insertion_sf"/>
</dbReference>
<feature type="domain" description="GH18" evidence="8">
    <location>
        <begin position="3"/>
        <end position="335"/>
    </location>
</feature>
<evidence type="ECO:0000256" key="2">
    <source>
        <dbReference type="ARBA" id="ARBA00012729"/>
    </source>
</evidence>
<evidence type="ECO:0000256" key="5">
    <source>
        <dbReference type="ARBA" id="ARBA00023295"/>
    </source>
</evidence>
<evidence type="ECO:0000313" key="9">
    <source>
        <dbReference type="EMBL" id="MCC2189486.1"/>
    </source>
</evidence>
<dbReference type="PANTHER" id="PTHR11177">
    <property type="entry name" value="CHITINASE"/>
    <property type="match status" value="1"/>
</dbReference>
<evidence type="ECO:0000313" key="10">
    <source>
        <dbReference type="Proteomes" id="UP001197875"/>
    </source>
</evidence>
<evidence type="ECO:0000256" key="1">
    <source>
        <dbReference type="ARBA" id="ARBA00000822"/>
    </source>
</evidence>
<dbReference type="EC" id="3.2.1.14" evidence="2"/>
<keyword evidence="4" id="KW-0146">Chitin degradation</keyword>
<sequence>MMQKVLGYVIEDSIVKEEEAKILTHINVAFGHLTMNGELVFDYHPFLKQMKQVREWNPDIKIVLSIIPEEPDAFTVVSASEELRGNLTEACRKLVAESGFDGVDFDWEYPCVPSNGMNCSPADRENFTLLCEAARKGMDAAGGGIVSIAAGADLYYIESIEVDKLAKILDYVCLMTYDLKCGFHALSGHHTALYSSTGDIFRNSCDQALRLFHQAGFPKEMLLMGAAFYSRKWENVKDRYHGFLQYTEKGGGYGPNYDELAEKYIDKNGYVSYWDDEAKAPFLFNGSTFISYDDERSLACKCRYVKEEGIGGIFYWCHSGDTSGVLLRKIGEEIR</sequence>
<dbReference type="Gene3D" id="3.10.50.10">
    <property type="match status" value="1"/>
</dbReference>
<evidence type="ECO:0000259" key="8">
    <source>
        <dbReference type="PROSITE" id="PS51910"/>
    </source>
</evidence>
<evidence type="ECO:0000256" key="3">
    <source>
        <dbReference type="ARBA" id="ARBA00022801"/>
    </source>
</evidence>
<dbReference type="SUPFAM" id="SSF54556">
    <property type="entry name" value="Chitinase insertion domain"/>
    <property type="match status" value="1"/>
</dbReference>
<dbReference type="Gene3D" id="3.20.20.80">
    <property type="entry name" value="Glycosidases"/>
    <property type="match status" value="1"/>
</dbReference>
<keyword evidence="3 6" id="KW-0378">Hydrolase</keyword>
<keyword evidence="4" id="KW-0119">Carbohydrate metabolism</keyword>
<dbReference type="PROSITE" id="PS51910">
    <property type="entry name" value="GH18_2"/>
    <property type="match status" value="1"/>
</dbReference>
<gene>
    <name evidence="9" type="ORF">LKD71_06670</name>
</gene>
<comment type="catalytic activity">
    <reaction evidence="1">
        <text>Random endo-hydrolysis of N-acetyl-beta-D-glucosaminide (1-&gt;4)-beta-linkages in chitin and chitodextrins.</text>
        <dbReference type="EC" id="3.2.1.14"/>
    </reaction>
</comment>
<dbReference type="InterPro" id="IPR017853">
    <property type="entry name" value="GH"/>
</dbReference>